<dbReference type="OrthoDB" id="10263782at2759"/>
<dbReference type="EMBL" id="JAIZAY010000018">
    <property type="protein sequence ID" value="KAJ8024910.1"/>
    <property type="molecule type" value="Genomic_DNA"/>
</dbReference>
<dbReference type="InterPro" id="IPR019362">
    <property type="entry name" value="MMADHC"/>
</dbReference>
<keyword evidence="2" id="KW-1185">Reference proteome</keyword>
<dbReference type="Proteomes" id="UP001152320">
    <property type="component" value="Chromosome 18"/>
</dbReference>
<evidence type="ECO:0000313" key="2">
    <source>
        <dbReference type="Proteomes" id="UP001152320"/>
    </source>
</evidence>
<evidence type="ECO:0000313" key="1">
    <source>
        <dbReference type="EMBL" id="KAJ8024910.1"/>
    </source>
</evidence>
<dbReference type="PANTHER" id="PTHR13192">
    <property type="entry name" value="MY011 PROTEIN"/>
    <property type="match status" value="1"/>
</dbReference>
<dbReference type="AlphaFoldDB" id="A0A9Q0YLV2"/>
<accession>A0A9Q0YLV2</accession>
<reference evidence="1" key="1">
    <citation type="submission" date="2021-10" db="EMBL/GenBank/DDBJ databases">
        <title>Tropical sea cucumber genome reveals ecological adaptation and Cuvierian tubules defense mechanism.</title>
        <authorList>
            <person name="Chen T."/>
        </authorList>
    </citation>
    <scope>NUCLEOTIDE SEQUENCE</scope>
    <source>
        <strain evidence="1">Nanhai2018</strain>
        <tissue evidence="1">Muscle</tissue>
    </source>
</reference>
<proteinExistence type="predicted"/>
<gene>
    <name evidence="1" type="ORF">HOLleu_34964</name>
</gene>
<protein>
    <submittedName>
        <fullName evidence="1">Methylmalonic aciduria and homocystinuria type D-like, mitochondrial</fullName>
    </submittedName>
</protein>
<organism evidence="1 2">
    <name type="scientific">Holothuria leucospilota</name>
    <name type="common">Black long sea cucumber</name>
    <name type="synonym">Mertensiothuria leucospilota</name>
    <dbReference type="NCBI Taxonomy" id="206669"/>
    <lineage>
        <taxon>Eukaryota</taxon>
        <taxon>Metazoa</taxon>
        <taxon>Echinodermata</taxon>
        <taxon>Eleutherozoa</taxon>
        <taxon>Echinozoa</taxon>
        <taxon>Holothuroidea</taxon>
        <taxon>Aspidochirotacea</taxon>
        <taxon>Aspidochirotida</taxon>
        <taxon>Holothuriidae</taxon>
        <taxon>Holothuria</taxon>
    </lineage>
</organism>
<sequence>MNFVGSAEDICQVLKSAGYWADFIDPSSGQAQFIGTSNPNTSLFETDERFKQLGFEIEDLGCCKCIRHTVWGTHAFVGTIFTNAPADSDIIRDLLTRNFKTSP</sequence>
<dbReference type="GO" id="GO:0009235">
    <property type="term" value="P:cobalamin metabolic process"/>
    <property type="evidence" value="ECO:0007669"/>
    <property type="project" value="InterPro"/>
</dbReference>
<dbReference type="PANTHER" id="PTHR13192:SF3">
    <property type="entry name" value="COBALAMIN TRAFFICKING PROTEIN CBLD"/>
    <property type="match status" value="1"/>
</dbReference>
<name>A0A9Q0YLV2_HOLLE</name>
<comment type="caution">
    <text evidence="1">The sequence shown here is derived from an EMBL/GenBank/DDBJ whole genome shotgun (WGS) entry which is preliminary data.</text>
</comment>
<dbReference type="GO" id="GO:0005739">
    <property type="term" value="C:mitochondrion"/>
    <property type="evidence" value="ECO:0007669"/>
    <property type="project" value="TreeGrafter"/>
</dbReference>
<dbReference type="Pfam" id="PF10229">
    <property type="entry name" value="MMADHC"/>
    <property type="match status" value="1"/>
</dbReference>